<dbReference type="InterPro" id="IPR006175">
    <property type="entry name" value="YjgF/YER057c/UK114"/>
</dbReference>
<dbReference type="SUPFAM" id="SSF55298">
    <property type="entry name" value="YjgF-like"/>
    <property type="match status" value="1"/>
</dbReference>
<gene>
    <name evidence="1" type="ORF">SAMN05660199_02509</name>
</gene>
<dbReference type="PANTHER" id="PTHR43857">
    <property type="entry name" value="BLR7761 PROTEIN"/>
    <property type="match status" value="1"/>
</dbReference>
<dbReference type="Pfam" id="PF01042">
    <property type="entry name" value="Ribonuc_L-PSP"/>
    <property type="match status" value="1"/>
</dbReference>
<dbReference type="AlphaFoldDB" id="A0A1H0M3A0"/>
<dbReference type="PANTHER" id="PTHR43857:SF1">
    <property type="entry name" value="YJGH FAMILY PROTEIN"/>
    <property type="match status" value="1"/>
</dbReference>
<sequence length="100" mass="10624">MFVSGTTGTRDGVVVEGGAAEQTRQALENIVAALARVDATVADVVRTRVYVTDIEQWQDVGRVHGEFFGEHRPASAMVEVAKLIDPAMVVEIEADAVVGA</sequence>
<organism evidence="1 2">
    <name type="scientific">Klenkia soli</name>
    <dbReference type="NCBI Taxonomy" id="1052260"/>
    <lineage>
        <taxon>Bacteria</taxon>
        <taxon>Bacillati</taxon>
        <taxon>Actinomycetota</taxon>
        <taxon>Actinomycetes</taxon>
        <taxon>Geodermatophilales</taxon>
        <taxon>Geodermatophilaceae</taxon>
        <taxon>Klenkia</taxon>
    </lineage>
</organism>
<protein>
    <submittedName>
        <fullName evidence="1">Enamine deaminase RidA, house cleaning of reactive enamine intermediates, YjgF/YER057c/UK114 family</fullName>
    </submittedName>
</protein>
<proteinExistence type="predicted"/>
<accession>A0A1H0M3A0</accession>
<evidence type="ECO:0000313" key="2">
    <source>
        <dbReference type="Proteomes" id="UP000199088"/>
    </source>
</evidence>
<evidence type="ECO:0000313" key="1">
    <source>
        <dbReference type="EMBL" id="SDO74834.1"/>
    </source>
</evidence>
<dbReference type="InterPro" id="IPR035959">
    <property type="entry name" value="RutC-like_sf"/>
</dbReference>
<reference evidence="2" key="1">
    <citation type="submission" date="2016-10" db="EMBL/GenBank/DDBJ databases">
        <authorList>
            <person name="Varghese N."/>
            <person name="Submissions S."/>
        </authorList>
    </citation>
    <scope>NUCLEOTIDE SEQUENCE [LARGE SCALE GENOMIC DNA]</scope>
    <source>
        <strain evidence="2">DSM 45843</strain>
    </source>
</reference>
<keyword evidence="2" id="KW-1185">Reference proteome</keyword>
<dbReference type="Proteomes" id="UP000199088">
    <property type="component" value="Unassembled WGS sequence"/>
</dbReference>
<dbReference type="EMBL" id="FNIR01000007">
    <property type="protein sequence ID" value="SDO74834.1"/>
    <property type="molecule type" value="Genomic_DNA"/>
</dbReference>
<dbReference type="Gene3D" id="3.30.1330.40">
    <property type="entry name" value="RutC-like"/>
    <property type="match status" value="1"/>
</dbReference>
<dbReference type="STRING" id="1052260.SAMN05660199_02509"/>
<name>A0A1H0M3A0_9ACTN</name>